<proteinExistence type="inferred from homology"/>
<dbReference type="Proteomes" id="UP001201980">
    <property type="component" value="Unassembled WGS sequence"/>
</dbReference>
<keyword evidence="4" id="KW-1185">Reference proteome</keyword>
<comment type="caution">
    <text evidence="3">The sequence shown here is derived from an EMBL/GenBank/DDBJ whole genome shotgun (WGS) entry which is preliminary data.</text>
</comment>
<dbReference type="SFLD" id="SFLDS00003">
    <property type="entry name" value="Haloacid_Dehalogenase"/>
    <property type="match status" value="1"/>
</dbReference>
<evidence type="ECO:0000256" key="2">
    <source>
        <dbReference type="ARBA" id="ARBA00022801"/>
    </source>
</evidence>
<dbReference type="AlphaFoldDB" id="A0AAD5RK06"/>
<accession>A0AAD5RK06</accession>
<dbReference type="PRINTS" id="PR00413">
    <property type="entry name" value="HADHALOGNASE"/>
</dbReference>
<dbReference type="Pfam" id="PF00702">
    <property type="entry name" value="Hydrolase"/>
    <property type="match status" value="1"/>
</dbReference>
<dbReference type="EMBL" id="JAKWBI020000747">
    <property type="protein sequence ID" value="KAJ2892685.1"/>
    <property type="molecule type" value="Genomic_DNA"/>
</dbReference>
<dbReference type="InterPro" id="IPR051540">
    <property type="entry name" value="S-2-haloacid_dehalogenase"/>
</dbReference>
<organism evidence="3 4">
    <name type="scientific">Zalerion maritima</name>
    <dbReference type="NCBI Taxonomy" id="339359"/>
    <lineage>
        <taxon>Eukaryota</taxon>
        <taxon>Fungi</taxon>
        <taxon>Dikarya</taxon>
        <taxon>Ascomycota</taxon>
        <taxon>Pezizomycotina</taxon>
        <taxon>Sordariomycetes</taxon>
        <taxon>Lulworthiomycetidae</taxon>
        <taxon>Lulworthiales</taxon>
        <taxon>Lulworthiaceae</taxon>
        <taxon>Zalerion</taxon>
    </lineage>
</organism>
<dbReference type="InterPro" id="IPR023214">
    <property type="entry name" value="HAD_sf"/>
</dbReference>
<sequence>MLPLPEKSWVKGIKALTFDVFGTCVDWRSSVERGLKVTAASKIQSPAFASIPPTTQTNATNMTDDLWAKFAQDWRDSYKIFTHEYVPGESPWKDIDTHHHDSLLELLAKWGLAGFFSEQETRQLSLVWHFLDPWPDSSGGIHALSSRFVTSTLSNGNHSLLQDLDRHGQLGFTRLISAADFKAYKPSPQVYLGAAEMLCLRPDEVAMVAAHLDDLMAAKQNGMKTIYVERPEEEDWSPNEEQYQEAKDWVDMWVTGSEEGFIEVARRLGLRP</sequence>
<reference evidence="3" key="1">
    <citation type="submission" date="2022-07" db="EMBL/GenBank/DDBJ databases">
        <title>Draft genome sequence of Zalerion maritima ATCC 34329, a (micro)plastics degrading marine fungus.</title>
        <authorList>
            <person name="Paco A."/>
            <person name="Goncalves M.F.M."/>
            <person name="Rocha-Santos T.A.P."/>
            <person name="Alves A."/>
        </authorList>
    </citation>
    <scope>NUCLEOTIDE SEQUENCE</scope>
    <source>
        <strain evidence="3">ATCC 34329</strain>
    </source>
</reference>
<dbReference type="SUPFAM" id="SSF56784">
    <property type="entry name" value="HAD-like"/>
    <property type="match status" value="1"/>
</dbReference>
<evidence type="ECO:0000313" key="4">
    <source>
        <dbReference type="Proteomes" id="UP001201980"/>
    </source>
</evidence>
<dbReference type="NCBIfam" id="TIGR01428">
    <property type="entry name" value="HAD_type_II"/>
    <property type="match status" value="1"/>
</dbReference>
<dbReference type="PANTHER" id="PTHR43316">
    <property type="entry name" value="HYDROLASE, HALOACID DELAHOGENASE-RELATED"/>
    <property type="match status" value="1"/>
</dbReference>
<keyword evidence="2" id="KW-0378">Hydrolase</keyword>
<evidence type="ECO:0000256" key="1">
    <source>
        <dbReference type="ARBA" id="ARBA00008106"/>
    </source>
</evidence>
<dbReference type="SFLD" id="SFLDG01129">
    <property type="entry name" value="C1.5:_HAD__Beta-PGM__Phosphata"/>
    <property type="match status" value="1"/>
</dbReference>
<dbReference type="InterPro" id="IPR023198">
    <property type="entry name" value="PGP-like_dom2"/>
</dbReference>
<dbReference type="PANTHER" id="PTHR43316:SF3">
    <property type="entry name" value="HALOACID DEHALOGENASE, TYPE II (AFU_ORTHOLOGUE AFUA_2G07750)-RELATED"/>
    <property type="match status" value="1"/>
</dbReference>
<gene>
    <name evidence="3" type="ORF">MKZ38_009480</name>
</gene>
<evidence type="ECO:0000313" key="3">
    <source>
        <dbReference type="EMBL" id="KAJ2892685.1"/>
    </source>
</evidence>
<name>A0AAD5RK06_9PEZI</name>
<comment type="similarity">
    <text evidence="1">Belongs to the HAD-like hydrolase superfamily. S-2-haloalkanoic acid dehalogenase family.</text>
</comment>
<dbReference type="NCBIfam" id="TIGR01493">
    <property type="entry name" value="HAD-SF-IA-v2"/>
    <property type="match status" value="1"/>
</dbReference>
<dbReference type="GO" id="GO:0019120">
    <property type="term" value="F:hydrolase activity, acting on acid halide bonds, in C-halide compounds"/>
    <property type="evidence" value="ECO:0007669"/>
    <property type="project" value="InterPro"/>
</dbReference>
<dbReference type="Gene3D" id="1.10.150.240">
    <property type="entry name" value="Putative phosphatase, domain 2"/>
    <property type="match status" value="1"/>
</dbReference>
<protein>
    <recommendedName>
        <fullName evidence="5">Haloacid dehalogenase</fullName>
    </recommendedName>
</protein>
<dbReference type="InterPro" id="IPR006439">
    <property type="entry name" value="HAD-SF_hydro_IA"/>
</dbReference>
<dbReference type="InterPro" id="IPR036412">
    <property type="entry name" value="HAD-like_sf"/>
</dbReference>
<evidence type="ECO:0008006" key="5">
    <source>
        <dbReference type="Google" id="ProtNLM"/>
    </source>
</evidence>
<dbReference type="Gene3D" id="3.40.50.1000">
    <property type="entry name" value="HAD superfamily/HAD-like"/>
    <property type="match status" value="1"/>
</dbReference>
<dbReference type="GO" id="GO:0016791">
    <property type="term" value="F:phosphatase activity"/>
    <property type="evidence" value="ECO:0007669"/>
    <property type="project" value="UniProtKB-ARBA"/>
</dbReference>
<dbReference type="InterPro" id="IPR006328">
    <property type="entry name" value="2-HAD"/>
</dbReference>